<proteinExistence type="inferred from homology"/>
<dbReference type="EMBL" id="JBHSMC010000045">
    <property type="protein sequence ID" value="MFC5467028.1"/>
    <property type="molecule type" value="Genomic_DNA"/>
</dbReference>
<dbReference type="InterPro" id="IPR008978">
    <property type="entry name" value="HSP20-like_chaperone"/>
</dbReference>
<dbReference type="Pfam" id="PF00011">
    <property type="entry name" value="HSP20"/>
    <property type="match status" value="1"/>
</dbReference>
<evidence type="ECO:0000256" key="2">
    <source>
        <dbReference type="RuleBase" id="RU003616"/>
    </source>
</evidence>
<evidence type="ECO:0000259" key="3">
    <source>
        <dbReference type="PROSITE" id="PS01031"/>
    </source>
</evidence>
<keyword evidence="5" id="KW-1185">Reference proteome</keyword>
<accession>A0ABW0LMS8</accession>
<dbReference type="PROSITE" id="PS01031">
    <property type="entry name" value="SHSP"/>
    <property type="match status" value="1"/>
</dbReference>
<name>A0ABW0LMS8_9BACI</name>
<dbReference type="Gene3D" id="2.60.40.790">
    <property type="match status" value="1"/>
</dbReference>
<dbReference type="SUPFAM" id="SSF49764">
    <property type="entry name" value="HSP20-like chaperones"/>
    <property type="match status" value="1"/>
</dbReference>
<dbReference type="Proteomes" id="UP001596147">
    <property type="component" value="Unassembled WGS sequence"/>
</dbReference>
<comment type="caution">
    <text evidence="4">The sequence shown here is derived from an EMBL/GenBank/DDBJ whole genome shotgun (WGS) entry which is preliminary data.</text>
</comment>
<sequence>MGLIPFDRSRDLSNMRKDLDRIFTGFPFDFGDEQHHFGSIRIDIQETNREVIATCHIPGLDNKADVKVDIENNVLHISGSSNRLTEVKKENMFVQQRYASSFRRAIPLPATVSKIGVETSCNGDILEVKIPKIVE</sequence>
<feature type="domain" description="SHSP" evidence="3">
    <location>
        <begin position="33"/>
        <end position="135"/>
    </location>
</feature>
<gene>
    <name evidence="4" type="ORF">ACFPM4_20080</name>
</gene>
<evidence type="ECO:0000313" key="4">
    <source>
        <dbReference type="EMBL" id="MFC5467028.1"/>
    </source>
</evidence>
<reference evidence="5" key="1">
    <citation type="journal article" date="2019" name="Int. J. Syst. Evol. Microbiol.">
        <title>The Global Catalogue of Microorganisms (GCM) 10K type strain sequencing project: providing services to taxonomists for standard genome sequencing and annotation.</title>
        <authorList>
            <consortium name="The Broad Institute Genomics Platform"/>
            <consortium name="The Broad Institute Genome Sequencing Center for Infectious Disease"/>
            <person name="Wu L."/>
            <person name="Ma J."/>
        </authorList>
    </citation>
    <scope>NUCLEOTIDE SEQUENCE [LARGE SCALE GENOMIC DNA]</scope>
    <source>
        <strain evidence="5">CGMCC 1.12237</strain>
    </source>
</reference>
<protein>
    <submittedName>
        <fullName evidence="4">Hsp20/alpha crystallin family protein</fullName>
    </submittedName>
</protein>
<dbReference type="RefSeq" id="WP_382355854.1">
    <property type="nucleotide sequence ID" value="NZ_JBHSMC010000045.1"/>
</dbReference>
<dbReference type="PANTHER" id="PTHR11527">
    <property type="entry name" value="HEAT-SHOCK PROTEIN 20 FAMILY MEMBER"/>
    <property type="match status" value="1"/>
</dbReference>
<dbReference type="InterPro" id="IPR031107">
    <property type="entry name" value="Small_HSP"/>
</dbReference>
<comment type="similarity">
    <text evidence="1 2">Belongs to the small heat shock protein (HSP20) family.</text>
</comment>
<organism evidence="4 5">
    <name type="scientific">Lederbergia graminis</name>
    <dbReference type="NCBI Taxonomy" id="735518"/>
    <lineage>
        <taxon>Bacteria</taxon>
        <taxon>Bacillati</taxon>
        <taxon>Bacillota</taxon>
        <taxon>Bacilli</taxon>
        <taxon>Bacillales</taxon>
        <taxon>Bacillaceae</taxon>
        <taxon>Lederbergia</taxon>
    </lineage>
</organism>
<dbReference type="InterPro" id="IPR002068">
    <property type="entry name" value="A-crystallin/Hsp20_dom"/>
</dbReference>
<dbReference type="CDD" id="cd06464">
    <property type="entry name" value="ACD_sHsps-like"/>
    <property type="match status" value="1"/>
</dbReference>
<evidence type="ECO:0000313" key="5">
    <source>
        <dbReference type="Proteomes" id="UP001596147"/>
    </source>
</evidence>
<evidence type="ECO:0000256" key="1">
    <source>
        <dbReference type="PROSITE-ProRule" id="PRU00285"/>
    </source>
</evidence>